<keyword evidence="1" id="KW-0808">Transferase</keyword>
<feature type="domain" description="Hydroxyproline O-arabinosyltransferase-like" evidence="4">
    <location>
        <begin position="492"/>
        <end position="706"/>
    </location>
</feature>
<dbReference type="PANTHER" id="PTHR31469">
    <property type="entry name" value="OS07G0633600 PROTEIN"/>
    <property type="match status" value="1"/>
</dbReference>
<dbReference type="Gene3D" id="3.40.50.11350">
    <property type="match status" value="1"/>
</dbReference>
<dbReference type="GO" id="GO:0016740">
    <property type="term" value="F:transferase activity"/>
    <property type="evidence" value="ECO:0007669"/>
    <property type="project" value="UniProtKB-KW"/>
</dbReference>
<keyword evidence="2" id="KW-0294">Fucose metabolism</keyword>
<dbReference type="InterPro" id="IPR019378">
    <property type="entry name" value="GDP-Fuc_O-FucTrfase"/>
</dbReference>
<evidence type="ECO:0000256" key="3">
    <source>
        <dbReference type="ARBA" id="ARBA00023277"/>
    </source>
</evidence>
<dbReference type="AlphaFoldDB" id="K0SN35"/>
<dbReference type="CDD" id="cd11296">
    <property type="entry name" value="O-FucT_like"/>
    <property type="match status" value="1"/>
</dbReference>
<reference evidence="5 6" key="1">
    <citation type="journal article" date="2012" name="Genome Biol.">
        <title>Genome and low-iron response of an oceanic diatom adapted to chronic iron limitation.</title>
        <authorList>
            <person name="Lommer M."/>
            <person name="Specht M."/>
            <person name="Roy A.S."/>
            <person name="Kraemer L."/>
            <person name="Andreson R."/>
            <person name="Gutowska M.A."/>
            <person name="Wolf J."/>
            <person name="Bergner S.V."/>
            <person name="Schilhabel M.B."/>
            <person name="Klostermeier U.C."/>
            <person name="Beiko R.G."/>
            <person name="Rosenstiel P."/>
            <person name="Hippler M."/>
            <person name="Laroche J."/>
        </authorList>
    </citation>
    <scope>NUCLEOTIDE SEQUENCE [LARGE SCALE GENOMIC DNA]</scope>
    <source>
        <strain evidence="5 6">CCMP1005</strain>
    </source>
</reference>
<evidence type="ECO:0000313" key="5">
    <source>
        <dbReference type="EMBL" id="EJK66760.1"/>
    </source>
</evidence>
<dbReference type="Proteomes" id="UP000266841">
    <property type="component" value="Unassembled WGS sequence"/>
</dbReference>
<organism evidence="5 6">
    <name type="scientific">Thalassiosira oceanica</name>
    <name type="common">Marine diatom</name>
    <dbReference type="NCBI Taxonomy" id="159749"/>
    <lineage>
        <taxon>Eukaryota</taxon>
        <taxon>Sar</taxon>
        <taxon>Stramenopiles</taxon>
        <taxon>Ochrophyta</taxon>
        <taxon>Bacillariophyta</taxon>
        <taxon>Coscinodiscophyceae</taxon>
        <taxon>Thalassiosirophycidae</taxon>
        <taxon>Thalassiosirales</taxon>
        <taxon>Thalassiosiraceae</taxon>
        <taxon>Thalassiosira</taxon>
    </lineage>
</organism>
<keyword evidence="3" id="KW-0119">Carbohydrate metabolism</keyword>
<dbReference type="EMBL" id="AGNL01014319">
    <property type="protein sequence ID" value="EJK66760.1"/>
    <property type="molecule type" value="Genomic_DNA"/>
</dbReference>
<accession>K0SN35</accession>
<keyword evidence="6" id="KW-1185">Reference proteome</keyword>
<dbReference type="Gene3D" id="3.40.50.11340">
    <property type="match status" value="1"/>
</dbReference>
<protein>
    <recommendedName>
        <fullName evidence="4">Hydroxyproline O-arabinosyltransferase-like domain-containing protein</fullName>
    </recommendedName>
</protein>
<evidence type="ECO:0000259" key="4">
    <source>
        <dbReference type="Pfam" id="PF23452"/>
    </source>
</evidence>
<dbReference type="eggNOG" id="ENOG502S0D4">
    <property type="taxonomic scope" value="Eukaryota"/>
</dbReference>
<evidence type="ECO:0000313" key="6">
    <source>
        <dbReference type="Proteomes" id="UP000266841"/>
    </source>
</evidence>
<dbReference type="Pfam" id="PF23452">
    <property type="entry name" value="HPAT"/>
    <property type="match status" value="1"/>
</dbReference>
<evidence type="ECO:0000256" key="2">
    <source>
        <dbReference type="ARBA" id="ARBA00023253"/>
    </source>
</evidence>
<comment type="caution">
    <text evidence="5">The sequence shown here is derived from an EMBL/GenBank/DDBJ whole genome shotgun (WGS) entry which is preliminary data.</text>
</comment>
<dbReference type="PANTHER" id="PTHR31469:SF8">
    <property type="entry name" value="OS07G0641000 PROTEIN"/>
    <property type="match status" value="1"/>
</dbReference>
<dbReference type="GO" id="GO:0006004">
    <property type="term" value="P:fucose metabolic process"/>
    <property type="evidence" value="ECO:0007669"/>
    <property type="project" value="UniProtKB-KW"/>
</dbReference>
<dbReference type="InterPro" id="IPR056508">
    <property type="entry name" value="HPAT-like"/>
</dbReference>
<proteinExistence type="predicted"/>
<dbReference type="Pfam" id="PF10250">
    <property type="entry name" value="O-FucT"/>
    <property type="match status" value="1"/>
</dbReference>
<name>K0SN35_THAOC</name>
<evidence type="ECO:0000256" key="1">
    <source>
        <dbReference type="ARBA" id="ARBA00022679"/>
    </source>
</evidence>
<gene>
    <name evidence="5" type="ORF">THAOC_12286</name>
</gene>
<dbReference type="OrthoDB" id="194931at2759"/>
<sequence length="1262" mass="142751">MNGLKSSAGANACANACAHDVAILQPTPSPMPAPSPLIRRLGGVLLSRILLGQNKQPSPSVSFSSKDEVNDSLPDTPIASDAVNLVERFQGSPPSLDELVSCGGHSASQCSQCPLGHGESWCNGDCSWNQTSGVCFRSPWSAHPVYRQLVQLRPFQPVIDEEGRYVNVILVRSPFETAEQEDMYELYKNDILFLGIMSMEAYPLRSPNPWTFEFAPEKYVSRFPGWLNMYRNPEAILPKELPVAQISHSDFSPLEIDFDAEVQAGLHEKIYDFIYVMTNTEAEVKNGCTGWGAFAKNWPLAKELMDIMCDERDFSGIVLGIVDSNGDSCDIPPSCQGKIVKAQYVDYHEGLNFMRKSKFMLLPQVYDASPRVAMEAMSLNIPLLMNSNIVGGWKYINPQTGEFFTGVGDFRNSLSKLMSRLDTYSPMAYVNQHYGRVKAGRKLRVFVEEHFGDRVKLPRSNLLIPSEPVRPLKELDDKGITTSQPRVFSVFSTSCSPFQDWQAQALIYNHQQQQISGDLVRLMSCNDPHYNLPKLSYHKYRVVRVPDFDKEDDSWSVRNKPSSLSYWLHGLSSDSQELPEDDDIIVSIDPDMLFLADINVNAIQRGHGVASRYSLGSKWVDDWAKQFCDGKCESIENDASVSFGAPYILRAIDMLELSDLWASLTDDMRSVDKSWHLDMYAAVIAARRLGITFTVERNMIGNAKDDIEPWDAAKWEVSDNLGKIRPGGKQLTVQVIHYCQSYVASSYTWSKHNYHHLDIRNCDNTSTFKPLQPEESAVMTEMHGKPLIHGSGARHVWLLENAMLQARDAIASYYEEFCSEEDIIDEKVNPLDLSCDHLGGPSEAGEMQYWHHDPRDLSYKSPNWDDTNGVKYLTFNPGYEGWNNARLSFENILVLAHSTGRTLVLPPKKELSHEKGSHSFEDFFDLDAINALQEGMEIITMDEFLSKEVRTGHICSQNATTNGCGKVHHEDHWYRSNPTELYNLLESIGHVPQWNSDPPKCALAIPDGKQIEVVTKNGPAHPANDVPLCTYNSTAKLLHLSSRILSPHYSFFVFEDEKQDLFAKRLVRNFLHYNDNIICAAARVVEAIRSFASDNGMPTDFYSMHIRRGDFSMQYPEGSQSAANLVEQSSTVIPDKALVYIATDEQDKSFFQPFQERYTVVYLDNFLTHIEGINDVYFGMIEQLVASKGKVFFGTWPSTFSSYINRLRGFYSVKEGIDNEGLIDSMYFSPEHMHDMMKYKTVEAPSVAWLREYPEAWFQIDR</sequence>
<dbReference type="SUPFAM" id="SSF53756">
    <property type="entry name" value="UDP-Glycosyltransferase/glycogen phosphorylase"/>
    <property type="match status" value="1"/>
</dbReference>